<gene>
    <name evidence="3" type="ORF">I6H88_13855</name>
</gene>
<dbReference type="Proteomes" id="UP000595426">
    <property type="component" value="Chromosome"/>
</dbReference>
<sequence length="88" mass="10069">MIKLRVKELLKEKGISQKELAEKLNMTETGLSISINENGNPPLKRLEEIANALNVDFLELFIKNQNEDIPIYKKEDGKDIIVGFLKKD</sequence>
<dbReference type="GO" id="GO:0003700">
    <property type="term" value="F:DNA-binding transcription factor activity"/>
    <property type="evidence" value="ECO:0007669"/>
    <property type="project" value="TreeGrafter"/>
</dbReference>
<dbReference type="EMBL" id="CP067018">
    <property type="protein sequence ID" value="QQN57529.1"/>
    <property type="molecule type" value="Genomic_DNA"/>
</dbReference>
<dbReference type="SMART" id="SM00530">
    <property type="entry name" value="HTH_XRE"/>
    <property type="match status" value="1"/>
</dbReference>
<dbReference type="OrthoDB" id="1270373at2"/>
<feature type="domain" description="HTH cro/C1-type" evidence="2">
    <location>
        <begin position="6"/>
        <end position="60"/>
    </location>
</feature>
<keyword evidence="4" id="KW-1185">Reference proteome</keyword>
<evidence type="ECO:0000313" key="4">
    <source>
        <dbReference type="Proteomes" id="UP000595426"/>
    </source>
</evidence>
<proteinExistence type="predicted"/>
<dbReference type="GO" id="GO:0003677">
    <property type="term" value="F:DNA binding"/>
    <property type="evidence" value="ECO:0007669"/>
    <property type="project" value="UniProtKB-KW"/>
</dbReference>
<dbReference type="GeneID" id="93131837"/>
<organism evidence="3 4">
    <name type="scientific">Elizabethkingia bruuniana</name>
    <dbReference type="NCBI Taxonomy" id="1756149"/>
    <lineage>
        <taxon>Bacteria</taxon>
        <taxon>Pseudomonadati</taxon>
        <taxon>Bacteroidota</taxon>
        <taxon>Flavobacteriia</taxon>
        <taxon>Flavobacteriales</taxon>
        <taxon>Weeksellaceae</taxon>
        <taxon>Elizabethkingia</taxon>
    </lineage>
</organism>
<dbReference type="InterPro" id="IPR001387">
    <property type="entry name" value="Cro/C1-type_HTH"/>
</dbReference>
<evidence type="ECO:0000313" key="3">
    <source>
        <dbReference type="EMBL" id="QQN57529.1"/>
    </source>
</evidence>
<dbReference type="PANTHER" id="PTHR46797">
    <property type="entry name" value="HTH-TYPE TRANSCRIPTIONAL REGULATOR"/>
    <property type="match status" value="1"/>
</dbReference>
<dbReference type="GO" id="GO:0005829">
    <property type="term" value="C:cytosol"/>
    <property type="evidence" value="ECO:0007669"/>
    <property type="project" value="TreeGrafter"/>
</dbReference>
<dbReference type="CDD" id="cd00093">
    <property type="entry name" value="HTH_XRE"/>
    <property type="match status" value="1"/>
</dbReference>
<dbReference type="AlphaFoldDB" id="A0A7T7UWJ4"/>
<dbReference type="RefSeq" id="WP_034871260.1">
    <property type="nucleotide sequence ID" value="NZ_CBCSDR010000005.1"/>
</dbReference>
<dbReference type="InterPro" id="IPR010982">
    <property type="entry name" value="Lambda_DNA-bd_dom_sf"/>
</dbReference>
<dbReference type="Pfam" id="PF01381">
    <property type="entry name" value="HTH_3"/>
    <property type="match status" value="1"/>
</dbReference>
<evidence type="ECO:0000259" key="2">
    <source>
        <dbReference type="PROSITE" id="PS50943"/>
    </source>
</evidence>
<dbReference type="Gene3D" id="1.10.260.40">
    <property type="entry name" value="lambda repressor-like DNA-binding domains"/>
    <property type="match status" value="1"/>
</dbReference>
<accession>A0A7T7UWJ4</accession>
<protein>
    <submittedName>
        <fullName evidence="3">Helix-turn-helix transcriptional regulator</fullName>
    </submittedName>
</protein>
<dbReference type="InterPro" id="IPR050807">
    <property type="entry name" value="TransReg_Diox_bact_type"/>
</dbReference>
<name>A0A7T7UWJ4_9FLAO</name>
<dbReference type="SUPFAM" id="SSF47413">
    <property type="entry name" value="lambda repressor-like DNA-binding domains"/>
    <property type="match status" value="1"/>
</dbReference>
<evidence type="ECO:0000256" key="1">
    <source>
        <dbReference type="ARBA" id="ARBA00023125"/>
    </source>
</evidence>
<dbReference type="PROSITE" id="PS50943">
    <property type="entry name" value="HTH_CROC1"/>
    <property type="match status" value="1"/>
</dbReference>
<reference evidence="3 4" key="1">
    <citation type="submission" date="2020-12" db="EMBL/GenBank/DDBJ databases">
        <title>FDA dAtabase for Regulatory Grade micrObial Sequences (FDA-ARGOS): Supporting development and validation of Infectious Disease Dx tests.</title>
        <authorList>
            <person name="Kerrigan L."/>
            <person name="Long C."/>
            <person name="Tallon L."/>
            <person name="Sadzewicz L."/>
            <person name="Zhao X."/>
            <person name="Boylan J."/>
            <person name="Ott S."/>
            <person name="Bowen H."/>
            <person name="Vavikolanu K."/>
            <person name="Mehta A."/>
            <person name="Aluvathingal J."/>
            <person name="Nadendla S."/>
            <person name="Yan Y."/>
            <person name="Sichtig H."/>
        </authorList>
    </citation>
    <scope>NUCLEOTIDE SEQUENCE [LARGE SCALE GENOMIC DNA]</scope>
    <source>
        <strain evidence="3 4">FDAARGOS_1031</strain>
    </source>
</reference>
<dbReference type="PANTHER" id="PTHR46797:SF1">
    <property type="entry name" value="METHYLPHOSPHONATE SYNTHASE"/>
    <property type="match status" value="1"/>
</dbReference>
<keyword evidence="1" id="KW-0238">DNA-binding</keyword>